<evidence type="ECO:0000313" key="3">
    <source>
        <dbReference type="Proteomes" id="UP000019149"/>
    </source>
</evidence>
<proteinExistence type="predicted"/>
<reference evidence="2 3" key="1">
    <citation type="journal article" date="2013" name="Nat. Genet.">
        <title>The genome of the hydatid tapeworm Echinococcus granulosus.</title>
        <authorList>
            <person name="Zheng H."/>
            <person name="Zhang W."/>
            <person name="Zhang L."/>
            <person name="Zhang Z."/>
            <person name="Li J."/>
            <person name="Lu G."/>
            <person name="Zhu Y."/>
            <person name="Wang Y."/>
            <person name="Huang Y."/>
            <person name="Liu J."/>
            <person name="Kang H."/>
            <person name="Chen J."/>
            <person name="Wang L."/>
            <person name="Chen A."/>
            <person name="Yu S."/>
            <person name="Gao Z."/>
            <person name="Jin L."/>
            <person name="Gu W."/>
            <person name="Wang Z."/>
            <person name="Zhao L."/>
            <person name="Shi B."/>
            <person name="Wen H."/>
            <person name="Lin R."/>
            <person name="Jones M.K."/>
            <person name="Brejova B."/>
            <person name="Vinar T."/>
            <person name="Zhao G."/>
            <person name="McManus D.P."/>
            <person name="Chen Z."/>
            <person name="Zhou Y."/>
            <person name="Wang S."/>
        </authorList>
    </citation>
    <scope>NUCLEOTIDE SEQUENCE [LARGE SCALE GENOMIC DNA]</scope>
</reference>
<keyword evidence="3" id="KW-1185">Reference proteome</keyword>
<evidence type="ECO:0000256" key="1">
    <source>
        <dbReference type="SAM" id="MobiDB-lite"/>
    </source>
</evidence>
<dbReference type="OrthoDB" id="6258494at2759"/>
<dbReference type="AlphaFoldDB" id="W6UPH8"/>
<comment type="caution">
    <text evidence="2">The sequence shown here is derived from an EMBL/GenBank/DDBJ whole genome shotgun (WGS) entry which is preliminary data.</text>
</comment>
<dbReference type="Proteomes" id="UP000019149">
    <property type="component" value="Unassembled WGS sequence"/>
</dbReference>
<protein>
    <submittedName>
        <fullName evidence="2">Uncharacterized protein</fullName>
    </submittedName>
</protein>
<name>W6UPH8_ECHGR</name>
<dbReference type="EMBL" id="APAU02000011">
    <property type="protein sequence ID" value="EUB62691.1"/>
    <property type="molecule type" value="Genomic_DNA"/>
</dbReference>
<evidence type="ECO:0000313" key="2">
    <source>
        <dbReference type="EMBL" id="EUB62691.1"/>
    </source>
</evidence>
<dbReference type="CTD" id="36338202"/>
<gene>
    <name evidence="2" type="ORF">EGR_02487</name>
</gene>
<dbReference type="GeneID" id="36338202"/>
<feature type="region of interest" description="Disordered" evidence="1">
    <location>
        <begin position="1"/>
        <end position="104"/>
    </location>
</feature>
<sequence>MDEDEECFVFPAITKPYSQVVPSSSPQKDRADSITPQRRTSNPSANTFCRQNNRQRDSSTQSPISKKHLSQHGGQTSSSDQSRRFLRVPPPEAEESIPKRGLLKKSSLRTKTDNNCEVRRSLISIQDVRKYSVVDPSTLKFVQGGFFTFFSELPLFEIAVISEEITLGVKSFDFDSFDKLLTPLCFYSKQFLKSGGKDNKRTCLSEKYSGVVDLSDQITQTLLTLVIQSVLHLLNTPQIYTPRNEFLTSAKLN</sequence>
<dbReference type="RefSeq" id="XP_024353887.1">
    <property type="nucleotide sequence ID" value="XM_024491736.1"/>
</dbReference>
<organism evidence="2 3">
    <name type="scientific">Echinococcus granulosus</name>
    <name type="common">Hydatid tapeworm</name>
    <dbReference type="NCBI Taxonomy" id="6210"/>
    <lineage>
        <taxon>Eukaryota</taxon>
        <taxon>Metazoa</taxon>
        <taxon>Spiralia</taxon>
        <taxon>Lophotrochozoa</taxon>
        <taxon>Platyhelminthes</taxon>
        <taxon>Cestoda</taxon>
        <taxon>Eucestoda</taxon>
        <taxon>Cyclophyllidea</taxon>
        <taxon>Taeniidae</taxon>
        <taxon>Echinococcus</taxon>
        <taxon>Echinococcus granulosus group</taxon>
    </lineage>
</organism>
<dbReference type="KEGG" id="egl:EGR_02487"/>
<feature type="compositionally biased region" description="Polar residues" evidence="1">
    <location>
        <begin position="34"/>
        <end position="64"/>
    </location>
</feature>
<accession>W6UPH8</accession>